<dbReference type="InterPro" id="IPR026341">
    <property type="entry name" value="T9SS_type_B"/>
</dbReference>
<sequence length="409" mass="45778">MIFFIKDKALLAIIFPAAIFAQTSNHGELYISPNTVMSVVEEFDNKGSGDFINDGDLVLYSHYNNDGLVTFTPESIPGVTRLHGKDGMQNISGGAPMDWNNVEFDNRSSQPFFSLTNQVSIYGKADFLSGVVKNEGRTDMLIFEKNASHTNTGDLSHVDGYVKKNGNQAGFTFPVGNKGNYAYLRISEASNPSNAYFGKYNFENSNNLYPHKKNASNIYIDQKQYWNVDKISGADDVFLSLFVDKNTADLKKTYEDLHIVGWNPVQSTWVDLGGEYNDSRNEVTTTAKALNLYQVFTFAIVSSVAEDNDVLADQGMSPNGDGYNDFFYIKNIEKYPDNSVEIYNRWGVRVYEKRGYDNNPAASFNGISQGGATISKSEGLPEGVYFYVITYKDQNGVKKEIKSYLYIKK</sequence>
<proteinExistence type="predicted"/>
<protein>
    <submittedName>
        <fullName evidence="2">Gliding motility-associated C-terminal domain-containing protein</fullName>
    </submittedName>
</protein>
<name>A0ABY4M090_9FLAO</name>
<dbReference type="NCBIfam" id="TIGR04131">
    <property type="entry name" value="Bac_Flav_CTERM"/>
    <property type="match status" value="1"/>
</dbReference>
<dbReference type="RefSeq" id="WP_248729817.1">
    <property type="nucleotide sequence ID" value="NZ_CP096829.1"/>
</dbReference>
<evidence type="ECO:0000313" key="3">
    <source>
        <dbReference type="Proteomes" id="UP000829998"/>
    </source>
</evidence>
<keyword evidence="3" id="KW-1185">Reference proteome</keyword>
<organism evidence="2 3">
    <name type="scientific">Flavobacterium humidisoli</name>
    <dbReference type="NCBI Taxonomy" id="2937442"/>
    <lineage>
        <taxon>Bacteria</taxon>
        <taxon>Pseudomonadati</taxon>
        <taxon>Bacteroidota</taxon>
        <taxon>Flavobacteriia</taxon>
        <taxon>Flavobacteriales</taxon>
        <taxon>Flavobacteriaceae</taxon>
        <taxon>Flavobacterium</taxon>
    </lineage>
</organism>
<accession>A0ABY4M090</accession>
<evidence type="ECO:0000256" key="1">
    <source>
        <dbReference type="SAM" id="SignalP"/>
    </source>
</evidence>
<feature type="chain" id="PRO_5045700327" evidence="1">
    <location>
        <begin position="22"/>
        <end position="409"/>
    </location>
</feature>
<reference evidence="2 3" key="1">
    <citation type="submission" date="2022-04" db="EMBL/GenBank/DDBJ databases">
        <authorList>
            <person name="Ra J.-S."/>
            <person name="Kim S.-B."/>
        </authorList>
    </citation>
    <scope>NUCLEOTIDE SEQUENCE [LARGE SCALE GENOMIC DNA]</scope>
    <source>
        <strain evidence="2 3">MMS21-Er5</strain>
    </source>
</reference>
<feature type="signal peptide" evidence="1">
    <location>
        <begin position="1"/>
        <end position="21"/>
    </location>
</feature>
<dbReference type="EMBL" id="CP096829">
    <property type="protein sequence ID" value="UPZ17879.1"/>
    <property type="molecule type" value="Genomic_DNA"/>
</dbReference>
<keyword evidence="1" id="KW-0732">Signal</keyword>
<evidence type="ECO:0000313" key="2">
    <source>
        <dbReference type="EMBL" id="UPZ17879.1"/>
    </source>
</evidence>
<gene>
    <name evidence="2" type="ORF">M0M44_11135</name>
</gene>
<dbReference type="Pfam" id="PF13585">
    <property type="entry name" value="CHU_C"/>
    <property type="match status" value="1"/>
</dbReference>
<dbReference type="Proteomes" id="UP000829998">
    <property type="component" value="Chromosome"/>
</dbReference>